<name>A0A6M3K961_9ZZZZ</name>
<sequence length="140" mass="15547">MMGGAMRKIGKGNPVLMNATIDDNRTPGEPALGVQTQIIGKTEMEKIKFKILRDKDNRPTVTICEIMVNGRIGTGIAIRSLKDNPVEKLGKAKAWGRAKKALYRLSSSMPVCRKEAHESLSAVHPLGWPIYKSEYKEIKQ</sequence>
<proteinExistence type="predicted"/>
<evidence type="ECO:0000313" key="1">
    <source>
        <dbReference type="EMBL" id="QJA78337.1"/>
    </source>
</evidence>
<dbReference type="AlphaFoldDB" id="A0A6M3K961"/>
<protein>
    <submittedName>
        <fullName evidence="1">Uncharacterized protein</fullName>
    </submittedName>
</protein>
<dbReference type="EMBL" id="MT142332">
    <property type="protein sequence ID" value="QJA78337.1"/>
    <property type="molecule type" value="Genomic_DNA"/>
</dbReference>
<accession>A0A6M3K961</accession>
<organism evidence="1">
    <name type="scientific">viral metagenome</name>
    <dbReference type="NCBI Taxonomy" id="1070528"/>
    <lineage>
        <taxon>unclassified sequences</taxon>
        <taxon>metagenomes</taxon>
        <taxon>organismal metagenomes</taxon>
    </lineage>
</organism>
<reference evidence="1" key="1">
    <citation type="submission" date="2020-03" db="EMBL/GenBank/DDBJ databases">
        <title>The deep terrestrial virosphere.</title>
        <authorList>
            <person name="Holmfeldt K."/>
            <person name="Nilsson E."/>
            <person name="Simone D."/>
            <person name="Lopez-Fernandez M."/>
            <person name="Wu X."/>
            <person name="de Brujin I."/>
            <person name="Lundin D."/>
            <person name="Andersson A."/>
            <person name="Bertilsson S."/>
            <person name="Dopson M."/>
        </authorList>
    </citation>
    <scope>NUCLEOTIDE SEQUENCE</scope>
    <source>
        <strain evidence="1">MM415A01082</strain>
    </source>
</reference>
<gene>
    <name evidence="1" type="ORF">MM415A01082_0003</name>
</gene>